<organism evidence="2 3">
    <name type="scientific">Candidatus Woykebacteria bacterium RIFCSPHIGHO2_02_FULL_43_16b</name>
    <dbReference type="NCBI Taxonomy" id="1802601"/>
    <lineage>
        <taxon>Bacteria</taxon>
        <taxon>Candidatus Woykeibacteriota</taxon>
    </lineage>
</organism>
<name>A0A1G1WPQ9_9BACT</name>
<feature type="transmembrane region" description="Helical" evidence="1">
    <location>
        <begin position="12"/>
        <end position="35"/>
    </location>
</feature>
<proteinExistence type="predicted"/>
<comment type="caution">
    <text evidence="2">The sequence shown here is derived from an EMBL/GenBank/DDBJ whole genome shotgun (WGS) entry which is preliminary data.</text>
</comment>
<gene>
    <name evidence="2" type="ORF">A3J50_04455</name>
</gene>
<evidence type="ECO:0000256" key="1">
    <source>
        <dbReference type="SAM" id="Phobius"/>
    </source>
</evidence>
<dbReference type="EMBL" id="MHCX01000017">
    <property type="protein sequence ID" value="OGY29684.1"/>
    <property type="molecule type" value="Genomic_DNA"/>
</dbReference>
<reference evidence="2 3" key="1">
    <citation type="journal article" date="2016" name="Nat. Commun.">
        <title>Thousands of microbial genomes shed light on interconnected biogeochemical processes in an aquifer system.</title>
        <authorList>
            <person name="Anantharaman K."/>
            <person name="Brown C.T."/>
            <person name="Hug L.A."/>
            <person name="Sharon I."/>
            <person name="Castelle C.J."/>
            <person name="Probst A.J."/>
            <person name="Thomas B.C."/>
            <person name="Singh A."/>
            <person name="Wilkins M.J."/>
            <person name="Karaoz U."/>
            <person name="Brodie E.L."/>
            <person name="Williams K.H."/>
            <person name="Hubbard S.S."/>
            <person name="Banfield J.F."/>
        </authorList>
    </citation>
    <scope>NUCLEOTIDE SEQUENCE [LARGE SCALE GENOMIC DNA]</scope>
</reference>
<keyword evidence="1" id="KW-0812">Transmembrane</keyword>
<evidence type="ECO:0000313" key="2">
    <source>
        <dbReference type="EMBL" id="OGY29684.1"/>
    </source>
</evidence>
<accession>A0A1G1WPQ9</accession>
<sequence>MWKGSGQLRPMVYYGLNLLGTGSWFWLIGSVMILLLLKIESAFLSIVPKPSTYDIYLATGLIVLLSVATLYYQRLRVTLLLVKKGLTWEEAEFAVFEKALHKYYKFQDMSLEDIRNKISFWQ</sequence>
<dbReference type="AlphaFoldDB" id="A0A1G1WPQ9"/>
<keyword evidence="1" id="KW-1133">Transmembrane helix</keyword>
<protein>
    <submittedName>
        <fullName evidence="2">Uncharacterized protein</fullName>
    </submittedName>
</protein>
<keyword evidence="1" id="KW-0472">Membrane</keyword>
<feature type="transmembrane region" description="Helical" evidence="1">
    <location>
        <begin position="55"/>
        <end position="72"/>
    </location>
</feature>
<dbReference type="Proteomes" id="UP000177821">
    <property type="component" value="Unassembled WGS sequence"/>
</dbReference>
<evidence type="ECO:0000313" key="3">
    <source>
        <dbReference type="Proteomes" id="UP000177821"/>
    </source>
</evidence>